<reference evidence="5 6" key="1">
    <citation type="submission" date="2018-04" db="EMBL/GenBank/DDBJ databases">
        <title>Complete genome uncultured novel isolate.</title>
        <authorList>
            <person name="Merlino G."/>
        </authorList>
    </citation>
    <scope>NUCLEOTIDE SEQUENCE [LARGE SCALE GENOMIC DNA]</scope>
    <source>
        <strain evidence="6">R1DC9</strain>
    </source>
</reference>
<dbReference type="EMBL" id="CP028923">
    <property type="protein sequence ID" value="QCK14067.1"/>
    <property type="molecule type" value="Genomic_DNA"/>
</dbReference>
<keyword evidence="3" id="KW-0067">ATP-binding</keyword>
<evidence type="ECO:0000256" key="3">
    <source>
        <dbReference type="ARBA" id="ARBA00022840"/>
    </source>
</evidence>
<evidence type="ECO:0000313" key="5">
    <source>
        <dbReference type="EMBL" id="QCK14067.1"/>
    </source>
</evidence>
<feature type="domain" description="ABC transporter" evidence="4">
    <location>
        <begin position="22"/>
        <end position="70"/>
    </location>
</feature>
<organism evidence="5 6">
    <name type="scientific">Mangrovivirga cuniculi</name>
    <dbReference type="NCBI Taxonomy" id="2715131"/>
    <lineage>
        <taxon>Bacteria</taxon>
        <taxon>Pseudomonadati</taxon>
        <taxon>Bacteroidota</taxon>
        <taxon>Cytophagia</taxon>
        <taxon>Cytophagales</taxon>
        <taxon>Mangrovivirgaceae</taxon>
        <taxon>Mangrovivirga</taxon>
    </lineage>
</organism>
<dbReference type="Gene3D" id="3.40.50.300">
    <property type="entry name" value="P-loop containing nucleotide triphosphate hydrolases"/>
    <property type="match status" value="1"/>
</dbReference>
<keyword evidence="2" id="KW-0547">Nucleotide-binding</keyword>
<dbReference type="Proteomes" id="UP000298616">
    <property type="component" value="Chromosome"/>
</dbReference>
<sequence length="76" mass="8257">MLAQFSFKNISKVYYGENKPALKNVSLDLEEGEVVGVIGPSGSGKSTLIKLIGGFIVSDGGECFYENQKLPLWKIC</sequence>
<evidence type="ECO:0000256" key="1">
    <source>
        <dbReference type="ARBA" id="ARBA00022448"/>
    </source>
</evidence>
<dbReference type="PANTHER" id="PTHR42939">
    <property type="entry name" value="ABC TRANSPORTER ATP-BINDING PROTEIN ALBC-RELATED"/>
    <property type="match status" value="1"/>
</dbReference>
<dbReference type="GO" id="GO:0005524">
    <property type="term" value="F:ATP binding"/>
    <property type="evidence" value="ECO:0007669"/>
    <property type="project" value="UniProtKB-KW"/>
</dbReference>
<keyword evidence="1" id="KW-0813">Transport</keyword>
<dbReference type="InterPro" id="IPR027417">
    <property type="entry name" value="P-loop_NTPase"/>
</dbReference>
<dbReference type="KEGG" id="fpf:DCC35_04540"/>
<proteinExistence type="predicted"/>
<dbReference type="GO" id="GO:0016887">
    <property type="term" value="F:ATP hydrolysis activity"/>
    <property type="evidence" value="ECO:0007669"/>
    <property type="project" value="InterPro"/>
</dbReference>
<dbReference type="PANTHER" id="PTHR42939:SF1">
    <property type="entry name" value="ABC TRANSPORTER ATP-BINDING PROTEIN ALBC-RELATED"/>
    <property type="match status" value="1"/>
</dbReference>
<dbReference type="Pfam" id="PF00005">
    <property type="entry name" value="ABC_tran"/>
    <property type="match status" value="1"/>
</dbReference>
<evidence type="ECO:0000256" key="2">
    <source>
        <dbReference type="ARBA" id="ARBA00022741"/>
    </source>
</evidence>
<dbReference type="InterPro" id="IPR051782">
    <property type="entry name" value="ABC_Transporter_VariousFunc"/>
</dbReference>
<dbReference type="OrthoDB" id="9802264at2"/>
<keyword evidence="6" id="KW-1185">Reference proteome</keyword>
<name>A0A4D7JH96_9BACT</name>
<dbReference type="AlphaFoldDB" id="A0A4D7JH96"/>
<gene>
    <name evidence="5" type="ORF">DCC35_04540</name>
</gene>
<dbReference type="SUPFAM" id="SSF52540">
    <property type="entry name" value="P-loop containing nucleoside triphosphate hydrolases"/>
    <property type="match status" value="1"/>
</dbReference>
<dbReference type="InterPro" id="IPR003439">
    <property type="entry name" value="ABC_transporter-like_ATP-bd"/>
</dbReference>
<evidence type="ECO:0000313" key="6">
    <source>
        <dbReference type="Proteomes" id="UP000298616"/>
    </source>
</evidence>
<accession>A0A4D7JH96</accession>
<protein>
    <recommendedName>
        <fullName evidence="4">ABC transporter domain-containing protein</fullName>
    </recommendedName>
</protein>
<evidence type="ECO:0000259" key="4">
    <source>
        <dbReference type="Pfam" id="PF00005"/>
    </source>
</evidence>